<evidence type="ECO:0000259" key="1">
    <source>
        <dbReference type="Pfam" id="PF01425"/>
    </source>
</evidence>
<protein>
    <submittedName>
        <fullName evidence="2">Aspartyl-tRNA(Asn)/glutamyl-tRNA(Gln) amidotransferase subunit A</fullName>
        <ecNumber evidence="2">6.3.5.6</ecNumber>
        <ecNumber evidence="2">6.3.5.7</ecNumber>
    </submittedName>
</protein>
<comment type="caution">
    <text evidence="2">The sequence shown here is derived from an EMBL/GenBank/DDBJ whole genome shotgun (WGS) entry which is preliminary data.</text>
</comment>
<organism evidence="2 3">
    <name type="scientific">Ammoniphilus resinae</name>
    <dbReference type="NCBI Taxonomy" id="861532"/>
    <lineage>
        <taxon>Bacteria</taxon>
        <taxon>Bacillati</taxon>
        <taxon>Bacillota</taxon>
        <taxon>Bacilli</taxon>
        <taxon>Bacillales</taxon>
        <taxon>Paenibacillaceae</taxon>
        <taxon>Aneurinibacillus group</taxon>
        <taxon>Ammoniphilus</taxon>
    </lineage>
</organism>
<dbReference type="PANTHER" id="PTHR11895:SF176">
    <property type="entry name" value="AMIDASE AMID-RELATED"/>
    <property type="match status" value="1"/>
</dbReference>
<name>A0ABS4GKY1_9BACL</name>
<dbReference type="Gene3D" id="3.90.1300.10">
    <property type="entry name" value="Amidase signature (AS) domain"/>
    <property type="match status" value="1"/>
</dbReference>
<dbReference type="InterPro" id="IPR020556">
    <property type="entry name" value="Amidase_CS"/>
</dbReference>
<dbReference type="PROSITE" id="PS00571">
    <property type="entry name" value="AMIDASES"/>
    <property type="match status" value="1"/>
</dbReference>
<reference evidence="2 3" key="1">
    <citation type="submission" date="2021-03" db="EMBL/GenBank/DDBJ databases">
        <title>Genomic Encyclopedia of Type Strains, Phase IV (KMG-IV): sequencing the most valuable type-strain genomes for metagenomic binning, comparative biology and taxonomic classification.</title>
        <authorList>
            <person name="Goeker M."/>
        </authorList>
    </citation>
    <scope>NUCLEOTIDE SEQUENCE [LARGE SCALE GENOMIC DNA]</scope>
    <source>
        <strain evidence="2 3">DSM 24738</strain>
    </source>
</reference>
<dbReference type="InterPro" id="IPR000120">
    <property type="entry name" value="Amidase"/>
</dbReference>
<sequence>MAIEEDLDILKLDIAGLSKAYVEKQLSPLEVTRCLLDRIEKVNPKVNAFVTLLEEEAIASAVQAEKEIQSGHVKGPLHGIPIGLKDIIYTAGVRTTMGSSIYKDFIPNQDATVVEKLKEAGTILLGKVNTHEFAYGATGDRSYFGATRNPHNLMKVPGGSSSGSAAAVSSGLCYAALGTDTGGSIRHPSSFCGIVGMKPTFGRVSKQGVFPLSQTLDHVGPMTRTIRDNAIVLNALIGYDPKDPYSSKTETEDFTRRLEQGIKGTTIGIPRGYYYENAESEVIERVEEAMRVFQSLGAKIKDVDLPHMKEIAMAHQVTIRSEAYAVHERLVMEQPEEYDEEVRERLLTGKNITAVQYIQAQQTKLQGIEEFNRVLGDVDILLTPTLPLVAPDIIPSGFDESNTSVRWTINRFAGPTNLLGLPSLSIPCGFSSTGLPIGMQLIGRAFDEANVYRFGYAFEQEVSINTLKLFV</sequence>
<keyword evidence="2" id="KW-0436">Ligase</keyword>
<evidence type="ECO:0000313" key="2">
    <source>
        <dbReference type="EMBL" id="MBP1930917.1"/>
    </source>
</evidence>
<dbReference type="Proteomes" id="UP001519343">
    <property type="component" value="Unassembled WGS sequence"/>
</dbReference>
<keyword evidence="3" id="KW-1185">Reference proteome</keyword>
<dbReference type="EMBL" id="JAGGKT010000002">
    <property type="protein sequence ID" value="MBP1930917.1"/>
    <property type="molecule type" value="Genomic_DNA"/>
</dbReference>
<dbReference type="InterPro" id="IPR023631">
    <property type="entry name" value="Amidase_dom"/>
</dbReference>
<dbReference type="Pfam" id="PF01425">
    <property type="entry name" value="Amidase"/>
    <property type="match status" value="1"/>
</dbReference>
<dbReference type="EC" id="6.3.5.7" evidence="2"/>
<dbReference type="GO" id="GO:0050566">
    <property type="term" value="F:asparaginyl-tRNA synthase (glutamine-hydrolyzing) activity"/>
    <property type="evidence" value="ECO:0007669"/>
    <property type="project" value="UniProtKB-EC"/>
</dbReference>
<dbReference type="SUPFAM" id="SSF75304">
    <property type="entry name" value="Amidase signature (AS) enzymes"/>
    <property type="match status" value="1"/>
</dbReference>
<dbReference type="PANTHER" id="PTHR11895">
    <property type="entry name" value="TRANSAMIDASE"/>
    <property type="match status" value="1"/>
</dbReference>
<dbReference type="EC" id="6.3.5.6" evidence="2"/>
<evidence type="ECO:0000313" key="3">
    <source>
        <dbReference type="Proteomes" id="UP001519343"/>
    </source>
</evidence>
<accession>A0ABS4GKY1</accession>
<dbReference type="InterPro" id="IPR036928">
    <property type="entry name" value="AS_sf"/>
</dbReference>
<proteinExistence type="predicted"/>
<dbReference type="RefSeq" id="WP_209809030.1">
    <property type="nucleotide sequence ID" value="NZ_JAGGKT010000002.1"/>
</dbReference>
<gene>
    <name evidence="2" type="ORF">J2Z37_000914</name>
</gene>
<feature type="domain" description="Amidase" evidence="1">
    <location>
        <begin position="30"/>
        <end position="451"/>
    </location>
</feature>
<dbReference type="GO" id="GO:0050567">
    <property type="term" value="F:glutaminyl-tRNA synthase (glutamine-hydrolyzing) activity"/>
    <property type="evidence" value="ECO:0007669"/>
    <property type="project" value="UniProtKB-EC"/>
</dbReference>